<feature type="compositionally biased region" description="Basic residues" evidence="1">
    <location>
        <begin position="357"/>
        <end position="366"/>
    </location>
</feature>
<feature type="compositionally biased region" description="Acidic residues" evidence="1">
    <location>
        <begin position="421"/>
        <end position="430"/>
    </location>
</feature>
<gene>
    <name evidence="2" type="ORF">DFP72DRAFT_1166026</name>
</gene>
<feature type="region of interest" description="Disordered" evidence="1">
    <location>
        <begin position="1"/>
        <end position="28"/>
    </location>
</feature>
<dbReference type="EMBL" id="JACGCI010000011">
    <property type="protein sequence ID" value="KAF6760979.1"/>
    <property type="molecule type" value="Genomic_DNA"/>
</dbReference>
<evidence type="ECO:0000313" key="2">
    <source>
        <dbReference type="EMBL" id="KAF6760979.1"/>
    </source>
</evidence>
<proteinExistence type="predicted"/>
<dbReference type="Proteomes" id="UP000521943">
    <property type="component" value="Unassembled WGS sequence"/>
</dbReference>
<organism evidence="2 3">
    <name type="scientific">Ephemerocybe angulata</name>
    <dbReference type="NCBI Taxonomy" id="980116"/>
    <lineage>
        <taxon>Eukaryota</taxon>
        <taxon>Fungi</taxon>
        <taxon>Dikarya</taxon>
        <taxon>Basidiomycota</taxon>
        <taxon>Agaricomycotina</taxon>
        <taxon>Agaricomycetes</taxon>
        <taxon>Agaricomycetidae</taxon>
        <taxon>Agaricales</taxon>
        <taxon>Agaricineae</taxon>
        <taxon>Psathyrellaceae</taxon>
        <taxon>Ephemerocybe</taxon>
    </lineage>
</organism>
<comment type="caution">
    <text evidence="2">The sequence shown here is derived from an EMBL/GenBank/DDBJ whole genome shotgun (WGS) entry which is preliminary data.</text>
</comment>
<reference evidence="2 3" key="1">
    <citation type="submission" date="2020-07" db="EMBL/GenBank/DDBJ databases">
        <title>Comparative genomics of pyrophilous fungi reveals a link between fire events and developmental genes.</title>
        <authorList>
            <consortium name="DOE Joint Genome Institute"/>
            <person name="Steindorff A.S."/>
            <person name="Carver A."/>
            <person name="Calhoun S."/>
            <person name="Stillman K."/>
            <person name="Liu H."/>
            <person name="Lipzen A."/>
            <person name="Pangilinan J."/>
            <person name="Labutti K."/>
            <person name="Bruns T.D."/>
            <person name="Grigoriev I.V."/>
        </authorList>
    </citation>
    <scope>NUCLEOTIDE SEQUENCE [LARGE SCALE GENOMIC DNA]</scope>
    <source>
        <strain evidence="2 3">CBS 144469</strain>
    </source>
</reference>
<protein>
    <submittedName>
        <fullName evidence="2">Uncharacterized protein</fullName>
    </submittedName>
</protein>
<evidence type="ECO:0000313" key="3">
    <source>
        <dbReference type="Proteomes" id="UP000521943"/>
    </source>
</evidence>
<feature type="region of interest" description="Disordered" evidence="1">
    <location>
        <begin position="356"/>
        <end position="437"/>
    </location>
</feature>
<feature type="compositionally biased region" description="Basic and acidic residues" evidence="1">
    <location>
        <begin position="16"/>
        <end position="28"/>
    </location>
</feature>
<dbReference type="InterPro" id="IPR046521">
    <property type="entry name" value="DUF6698"/>
</dbReference>
<keyword evidence="3" id="KW-1185">Reference proteome</keyword>
<feature type="compositionally biased region" description="Basic and acidic residues" evidence="1">
    <location>
        <begin position="501"/>
        <end position="511"/>
    </location>
</feature>
<dbReference type="OrthoDB" id="3220614at2759"/>
<feature type="compositionally biased region" description="Low complexity" evidence="1">
    <location>
        <begin position="524"/>
        <end position="540"/>
    </location>
</feature>
<feature type="compositionally biased region" description="Basic and acidic residues" evidence="1">
    <location>
        <begin position="367"/>
        <end position="392"/>
    </location>
</feature>
<feature type="region of interest" description="Disordered" evidence="1">
    <location>
        <begin position="473"/>
        <end position="587"/>
    </location>
</feature>
<dbReference type="AlphaFoldDB" id="A0A8H6IAN3"/>
<name>A0A8H6IAN3_9AGAR</name>
<dbReference type="Pfam" id="PF20414">
    <property type="entry name" value="DUF6698"/>
    <property type="match status" value="1"/>
</dbReference>
<sequence length="587" mass="65518">MPGMNAKLKNIAKKQSQNEKDSTWHQDHPNLDDHALAILRGIRKVVKGIKPTAVDGVAYYYRRARFLATVDTPYMHLPSLFIAELERLDQERNEREQAEDGPFELNIESTDYMRVSLAIHERFANLLWTCWNLREEETRSFLEVLQKGYSGGRQYTTTQFKSNAPFYIYNPNDLPLPHITEPNKALRGWNHEVFARALCPIDQVAKFDENPADYMADVANSRIVITEDSTFPSFLYRDGLVFDPENPDEGFLEGSMFLKFLNHDLAGPSAACGGMPIGSRSSKAVLYGLKGISPRITASIAIQTYVACSSMPEFDAEDGTVDLIELHAHLVRILEEKDDETQATLARVRSAVPHLLRAPKGKRRSRKADVPKPDRPNPVDKILELRAKRREAAAQQAAAQEAAAQAPPAQTRSPQRSIHFDDDEDMEDEDEARKRVTLDPSGCEFDIYEVLEPTLWPFDTDVPPLAARIDQDEDFTEDEEGAQVAKKGKVKGEKATGAGRLGDDHGDKENSGRSQSSHRSAKEATPAPSSRSVSTSPRTPLAEKHPRHKRKVPGGATDDDSGSRKKRCTLTYKSTLAAEPGSSRRTS</sequence>
<accession>A0A8H6IAN3</accession>
<feature type="compositionally biased region" description="Low complexity" evidence="1">
    <location>
        <begin position="393"/>
        <end position="410"/>
    </location>
</feature>
<evidence type="ECO:0000256" key="1">
    <source>
        <dbReference type="SAM" id="MobiDB-lite"/>
    </source>
</evidence>